<accession>R7V5A0</accession>
<evidence type="ECO:0000256" key="2">
    <source>
        <dbReference type="ARBA" id="ARBA00022448"/>
    </source>
</evidence>
<keyword evidence="8 12" id="KW-1133">Transmembrane helix</keyword>
<comment type="subcellular location">
    <subcellularLocation>
        <location evidence="1">Membrane</location>
        <topology evidence="1">Multi-pass membrane protein</topology>
    </subcellularLocation>
</comment>
<dbReference type="AlphaFoldDB" id="R7V5A0"/>
<keyword evidence="3" id="KW-0633">Potassium transport</keyword>
<evidence type="ECO:0000313" key="15">
    <source>
        <dbReference type="EMBL" id="ELU13709.1"/>
    </source>
</evidence>
<feature type="transmembrane region" description="Helical" evidence="12">
    <location>
        <begin position="269"/>
        <end position="290"/>
    </location>
</feature>
<evidence type="ECO:0008006" key="18">
    <source>
        <dbReference type="Google" id="ProtNLM"/>
    </source>
</evidence>
<dbReference type="Pfam" id="PF02214">
    <property type="entry name" value="BTB_2"/>
    <property type="match status" value="1"/>
</dbReference>
<keyword evidence="11" id="KW-0407">Ion channel</keyword>
<evidence type="ECO:0000256" key="12">
    <source>
        <dbReference type="SAM" id="Phobius"/>
    </source>
</evidence>
<dbReference type="HOGENOM" id="CLU_011722_4_1_1"/>
<proteinExistence type="predicted"/>
<organism evidence="15">
    <name type="scientific">Capitella teleta</name>
    <name type="common">Polychaete worm</name>
    <dbReference type="NCBI Taxonomy" id="283909"/>
    <lineage>
        <taxon>Eukaryota</taxon>
        <taxon>Metazoa</taxon>
        <taxon>Spiralia</taxon>
        <taxon>Lophotrochozoa</taxon>
        <taxon>Annelida</taxon>
        <taxon>Polychaeta</taxon>
        <taxon>Sedentaria</taxon>
        <taxon>Scolecida</taxon>
        <taxon>Capitellidae</taxon>
        <taxon>Capitella</taxon>
    </lineage>
</organism>
<evidence type="ECO:0000256" key="10">
    <source>
        <dbReference type="ARBA" id="ARBA00023136"/>
    </source>
</evidence>
<keyword evidence="10 12" id="KW-0472">Membrane</keyword>
<dbReference type="InterPro" id="IPR028325">
    <property type="entry name" value="VG_K_chnl"/>
</dbReference>
<reference evidence="17" key="1">
    <citation type="submission" date="2012-12" db="EMBL/GenBank/DDBJ databases">
        <authorList>
            <person name="Hellsten U."/>
            <person name="Grimwood J."/>
            <person name="Chapman J.A."/>
            <person name="Shapiro H."/>
            <person name="Aerts A."/>
            <person name="Otillar R.P."/>
            <person name="Terry A.Y."/>
            <person name="Boore J.L."/>
            <person name="Simakov O."/>
            <person name="Marletaz F."/>
            <person name="Cho S.-J."/>
            <person name="Edsinger-Gonzales E."/>
            <person name="Havlak P."/>
            <person name="Kuo D.-H."/>
            <person name="Larsson T."/>
            <person name="Lv J."/>
            <person name="Arendt D."/>
            <person name="Savage R."/>
            <person name="Osoegawa K."/>
            <person name="de Jong P."/>
            <person name="Lindberg D.R."/>
            <person name="Seaver E.C."/>
            <person name="Weisblat D.A."/>
            <person name="Putnam N.H."/>
            <person name="Grigoriev I.V."/>
            <person name="Rokhsar D.S."/>
        </authorList>
    </citation>
    <scope>NUCLEOTIDE SEQUENCE</scope>
    <source>
        <strain evidence="17">I ESC-2004</strain>
    </source>
</reference>
<dbReference type="InterPro" id="IPR027359">
    <property type="entry name" value="Volt_channel_dom_sf"/>
</dbReference>
<dbReference type="Gene3D" id="1.20.120.350">
    <property type="entry name" value="Voltage-gated potassium channels. Chain C"/>
    <property type="match status" value="1"/>
</dbReference>
<feature type="transmembrane region" description="Helical" evidence="12">
    <location>
        <begin position="204"/>
        <end position="226"/>
    </location>
</feature>
<dbReference type="InterPro" id="IPR011333">
    <property type="entry name" value="SKP1/BTB/POZ_sf"/>
</dbReference>
<dbReference type="InterPro" id="IPR003131">
    <property type="entry name" value="T1-type_BTB"/>
</dbReference>
<dbReference type="GO" id="GO:0005249">
    <property type="term" value="F:voltage-gated potassium channel activity"/>
    <property type="evidence" value="ECO:0007669"/>
    <property type="project" value="InterPro"/>
</dbReference>
<evidence type="ECO:0000259" key="14">
    <source>
        <dbReference type="Pfam" id="PF02214"/>
    </source>
</evidence>
<sequence length="427" mass="49175">MSVTVMKMNLRGVYFEVNVETLDRARYSRLARLSHGDEKVPLDSRGCYFYDRNPDLFNSILDYYSTGVLEISSKFSWGQVKDEVEFWEIEEKALSESSRVRYTEEREFEKKVHAVEVFEDRYAKLEENGSCIGLAEKTKGIWNFLEKPRTNKLTMAYAVLMYIIIPYLSVLNSFMHSRSDFSKFENHTNETVRHTHDQKRAGHMVILGVEIATKTAIFIELVLRFISWPNKRRFFCDTLNWFDLIGVILPGISMVISRRLIIHASSASFRLVMWSHLLLAACTFRVFRVFRLWRSYDTYRVLMLAVKYTLPHFLLCFCILRAFVELVGFSVYATQAHLPQTPFTDAFRGAWFASSLLSTMGFGDLVPANAAGRWLMSFAEGLAVLLLAMPVVAFVNNYKVASRVMAAARALHKKKELVVVESAKELA</sequence>
<evidence type="ECO:0000256" key="5">
    <source>
        <dbReference type="ARBA" id="ARBA00022826"/>
    </source>
</evidence>
<evidence type="ECO:0000256" key="6">
    <source>
        <dbReference type="ARBA" id="ARBA00022882"/>
    </source>
</evidence>
<name>R7V5A0_CAPTE</name>
<evidence type="ECO:0000259" key="13">
    <source>
        <dbReference type="Pfam" id="PF00520"/>
    </source>
</evidence>
<keyword evidence="17" id="KW-1185">Reference proteome</keyword>
<dbReference type="EnsemblMetazoa" id="CapteT220437">
    <property type="protein sequence ID" value="CapteP220437"/>
    <property type="gene ID" value="CapteG220437"/>
</dbReference>
<evidence type="ECO:0000256" key="1">
    <source>
        <dbReference type="ARBA" id="ARBA00004141"/>
    </source>
</evidence>
<dbReference type="GO" id="GO:0008076">
    <property type="term" value="C:voltage-gated potassium channel complex"/>
    <property type="evidence" value="ECO:0007669"/>
    <property type="project" value="InterPro"/>
</dbReference>
<dbReference type="OrthoDB" id="2147904at2759"/>
<feature type="transmembrane region" description="Helical" evidence="12">
    <location>
        <begin position="238"/>
        <end position="257"/>
    </location>
</feature>
<dbReference type="InterPro" id="IPR005821">
    <property type="entry name" value="Ion_trans_dom"/>
</dbReference>
<dbReference type="PRINTS" id="PR00169">
    <property type="entry name" value="KCHANNEL"/>
</dbReference>
<dbReference type="SUPFAM" id="SSF81324">
    <property type="entry name" value="Voltage-gated potassium channels"/>
    <property type="match status" value="1"/>
</dbReference>
<keyword evidence="6" id="KW-0851">Voltage-gated channel</keyword>
<evidence type="ECO:0000313" key="16">
    <source>
        <dbReference type="EnsemblMetazoa" id="CapteP220437"/>
    </source>
</evidence>
<dbReference type="GO" id="GO:0001508">
    <property type="term" value="P:action potential"/>
    <property type="evidence" value="ECO:0007669"/>
    <property type="project" value="TreeGrafter"/>
</dbReference>
<dbReference type="CDD" id="cd18317">
    <property type="entry name" value="BTB_POZ_Kv"/>
    <property type="match status" value="1"/>
</dbReference>
<evidence type="ECO:0000256" key="8">
    <source>
        <dbReference type="ARBA" id="ARBA00022989"/>
    </source>
</evidence>
<keyword evidence="9" id="KW-0406">Ion transport</keyword>
<dbReference type="EMBL" id="KB295062">
    <property type="protein sequence ID" value="ELU13709.1"/>
    <property type="molecule type" value="Genomic_DNA"/>
</dbReference>
<feature type="transmembrane region" description="Helical" evidence="12">
    <location>
        <begin position="155"/>
        <end position="174"/>
    </location>
</feature>
<reference evidence="16" key="3">
    <citation type="submission" date="2015-06" db="UniProtKB">
        <authorList>
            <consortium name="EnsemblMetazoa"/>
        </authorList>
    </citation>
    <scope>IDENTIFICATION</scope>
</reference>
<dbReference type="PANTHER" id="PTHR11537">
    <property type="entry name" value="VOLTAGE-GATED POTASSIUM CHANNEL"/>
    <property type="match status" value="1"/>
</dbReference>
<evidence type="ECO:0000256" key="7">
    <source>
        <dbReference type="ARBA" id="ARBA00022958"/>
    </source>
</evidence>
<dbReference type="PANTHER" id="PTHR11537:SF254">
    <property type="entry name" value="POTASSIUM VOLTAGE-GATED CHANNEL PROTEIN SHAB"/>
    <property type="match status" value="1"/>
</dbReference>
<evidence type="ECO:0000256" key="3">
    <source>
        <dbReference type="ARBA" id="ARBA00022538"/>
    </source>
</evidence>
<feature type="transmembrane region" description="Helical" evidence="12">
    <location>
        <begin position="310"/>
        <end position="334"/>
    </location>
</feature>
<evidence type="ECO:0000256" key="9">
    <source>
        <dbReference type="ARBA" id="ARBA00023065"/>
    </source>
</evidence>
<reference evidence="15 17" key="2">
    <citation type="journal article" date="2013" name="Nature">
        <title>Insights into bilaterian evolution from three spiralian genomes.</title>
        <authorList>
            <person name="Simakov O."/>
            <person name="Marletaz F."/>
            <person name="Cho S.J."/>
            <person name="Edsinger-Gonzales E."/>
            <person name="Havlak P."/>
            <person name="Hellsten U."/>
            <person name="Kuo D.H."/>
            <person name="Larsson T."/>
            <person name="Lv J."/>
            <person name="Arendt D."/>
            <person name="Savage R."/>
            <person name="Osoegawa K."/>
            <person name="de Jong P."/>
            <person name="Grimwood J."/>
            <person name="Chapman J.A."/>
            <person name="Shapiro H."/>
            <person name="Aerts A."/>
            <person name="Otillar R.P."/>
            <person name="Terry A.Y."/>
            <person name="Boore J.L."/>
            <person name="Grigoriev I.V."/>
            <person name="Lindberg D.R."/>
            <person name="Seaver E.C."/>
            <person name="Weisblat D.A."/>
            <person name="Putnam N.H."/>
            <person name="Rokhsar D.S."/>
        </authorList>
    </citation>
    <scope>NUCLEOTIDE SEQUENCE</scope>
    <source>
        <strain evidence="15 17">I ESC-2004</strain>
    </source>
</reference>
<gene>
    <name evidence="15" type="ORF">CAPTEDRAFT_220437</name>
</gene>
<evidence type="ECO:0000313" key="17">
    <source>
        <dbReference type="Proteomes" id="UP000014760"/>
    </source>
</evidence>
<keyword evidence="7" id="KW-0630">Potassium</keyword>
<keyword evidence="5" id="KW-0631">Potassium channel</keyword>
<dbReference type="Gene3D" id="1.10.287.70">
    <property type="match status" value="1"/>
</dbReference>
<protein>
    <recommendedName>
        <fullName evidence="18">BTB domain-containing protein</fullName>
    </recommendedName>
</protein>
<dbReference type="EMBL" id="AMQN01000741">
    <property type="status" value="NOT_ANNOTATED_CDS"/>
    <property type="molecule type" value="Genomic_DNA"/>
</dbReference>
<keyword evidence="4 12" id="KW-0812">Transmembrane</keyword>
<feature type="domain" description="Potassium channel tetramerisation-type BTB" evidence="14">
    <location>
        <begin position="7"/>
        <end position="95"/>
    </location>
</feature>
<dbReference type="Proteomes" id="UP000014760">
    <property type="component" value="Unassembled WGS sequence"/>
</dbReference>
<feature type="domain" description="Ion transport" evidence="13">
    <location>
        <begin position="200"/>
        <end position="399"/>
    </location>
</feature>
<feature type="transmembrane region" description="Helical" evidence="12">
    <location>
        <begin position="374"/>
        <end position="395"/>
    </location>
</feature>
<evidence type="ECO:0000256" key="4">
    <source>
        <dbReference type="ARBA" id="ARBA00022692"/>
    </source>
</evidence>
<dbReference type="Pfam" id="PF00520">
    <property type="entry name" value="Ion_trans"/>
    <property type="match status" value="1"/>
</dbReference>
<dbReference type="STRING" id="283909.R7V5A0"/>
<keyword evidence="2" id="KW-0813">Transport</keyword>
<evidence type="ECO:0000256" key="11">
    <source>
        <dbReference type="ARBA" id="ARBA00023303"/>
    </source>
</evidence>
<dbReference type="SUPFAM" id="SSF54695">
    <property type="entry name" value="POZ domain"/>
    <property type="match status" value="1"/>
</dbReference>
<dbReference type="Gene3D" id="3.30.710.10">
    <property type="entry name" value="Potassium Channel Kv1.1, Chain A"/>
    <property type="match status" value="1"/>
</dbReference>
<dbReference type="GO" id="GO:0051260">
    <property type="term" value="P:protein homooligomerization"/>
    <property type="evidence" value="ECO:0007669"/>
    <property type="project" value="InterPro"/>
</dbReference>